<evidence type="ECO:0000313" key="2">
    <source>
        <dbReference type="Proteomes" id="UP001365542"/>
    </source>
</evidence>
<comment type="caution">
    <text evidence="1">The sequence shown here is derived from an EMBL/GenBank/DDBJ whole genome shotgun (WGS) entry which is preliminary data.</text>
</comment>
<sequence length="766" mass="83162">MAYTPPPLTVNEIVATPSFALSTTDPDETLTLPAFQTQIFDVNTPTKYVDTADPTQASLRPIAFSYPANVSTPKSFKIALKLAINLTAPPEWSVVPTSKVVVYGCSPSNLLKPVFQSDEVPVSTAKGTWSVDSMNVDLPEVMRKDGGKLPFKLAGTFVWTVMVVNNPALVSLPTPIPSVLELYFTNVSAPSGHMGTDGTPILARTPQFDQVYPLALLRRFWPSITDIPSGEPLRQEKLNEFYCQHIVTTLWALGNPHVDKKPQFDSVAGRSAYGVGALGGTFDLLAFDSLKYPLCNSFDLTAILHLACSLLLTSYEAELVQPTWVLNDKLAFVVPGQFYGLSDASVSPCNNPFWKAFARRPETTCMIDAASKSRTAFYRHAWLEVSMYDPKGVGPYKGVLDVSFVPSAESDVQPDGGSRNRETYLLNRLDKTRRENGIVEISPNVFTIVTEGDQFYTTGDREYMVGVVSTNLTYPVAPFLQGDDTLVGISNAPMPVKLKSDINALLKAGDSGARGNRMIVVDAPLDADSLAAALKPLDATASATALSRSVFHTINTFSSSFKAKAGEFNAVFESYQSYMTAKARLVHYLTTYSIGPLADFVKAAPKLDQPIGHICLWIGSEVVIVYGNLFAQITVTSSDGLTPDLWKTISSLFQFIKTNTTGKITDFNPLEELGPERTIAVKSGATVPILLEKEDNEVLGTMALIHSSSEHDTGKAYLWQMKAGESSGKFTFRVAGYGEMKVVLSVGNATKGLVRSVSYTVSISPA</sequence>
<name>A0AAV9X3Z2_9PEZI</name>
<protein>
    <submittedName>
        <fullName evidence="1">Uncharacterized protein</fullName>
    </submittedName>
</protein>
<keyword evidence="2" id="KW-1185">Reference proteome</keyword>
<evidence type="ECO:0000313" key="1">
    <source>
        <dbReference type="EMBL" id="KAK6535425.1"/>
    </source>
</evidence>
<gene>
    <name evidence="1" type="ORF">TWF694_001885</name>
</gene>
<reference evidence="1 2" key="1">
    <citation type="submission" date="2019-10" db="EMBL/GenBank/DDBJ databases">
        <authorList>
            <person name="Palmer J.M."/>
        </authorList>
    </citation>
    <scope>NUCLEOTIDE SEQUENCE [LARGE SCALE GENOMIC DNA]</scope>
    <source>
        <strain evidence="1 2">TWF694</strain>
    </source>
</reference>
<organism evidence="1 2">
    <name type="scientific">Orbilia ellipsospora</name>
    <dbReference type="NCBI Taxonomy" id="2528407"/>
    <lineage>
        <taxon>Eukaryota</taxon>
        <taxon>Fungi</taxon>
        <taxon>Dikarya</taxon>
        <taxon>Ascomycota</taxon>
        <taxon>Pezizomycotina</taxon>
        <taxon>Orbiliomycetes</taxon>
        <taxon>Orbiliales</taxon>
        <taxon>Orbiliaceae</taxon>
        <taxon>Orbilia</taxon>
    </lineage>
</organism>
<dbReference type="EMBL" id="JAVHJO010000010">
    <property type="protein sequence ID" value="KAK6535425.1"/>
    <property type="molecule type" value="Genomic_DNA"/>
</dbReference>
<dbReference type="AlphaFoldDB" id="A0AAV9X3Z2"/>
<accession>A0AAV9X3Z2</accession>
<proteinExistence type="predicted"/>
<dbReference type="Proteomes" id="UP001365542">
    <property type="component" value="Unassembled WGS sequence"/>
</dbReference>